<feature type="region of interest" description="Disordered" evidence="1">
    <location>
        <begin position="239"/>
        <end position="260"/>
    </location>
</feature>
<comment type="caution">
    <text evidence="2">The sequence shown here is derived from an EMBL/GenBank/DDBJ whole genome shotgun (WGS) entry which is preliminary data.</text>
</comment>
<name>A0A8K0AIV2_ANDGO</name>
<dbReference type="EMBL" id="VRVR01000006">
    <property type="protein sequence ID" value="KAF0853000.1"/>
    <property type="molecule type" value="Genomic_DNA"/>
</dbReference>
<gene>
    <name evidence="2" type="ORF">ANDGO_04770</name>
</gene>
<keyword evidence="3" id="KW-1185">Reference proteome</keyword>
<reference evidence="2" key="1">
    <citation type="submission" date="2019-09" db="EMBL/GenBank/DDBJ databases">
        <title>The Mitochondrial Proteome of the Jakobid, Andalucia godoyi, a Protist With the Most Gene-Rich and Bacteria-Like Mitochondrial Genome.</title>
        <authorList>
            <person name="Gray M.W."/>
            <person name="Burger G."/>
            <person name="Derelle R."/>
            <person name="Klimes V."/>
            <person name="Leger M."/>
            <person name="Sarrasin M."/>
            <person name="Vlcek C."/>
            <person name="Roger A.J."/>
            <person name="Elias M."/>
            <person name="Lang B.F."/>
        </authorList>
    </citation>
    <scope>NUCLEOTIDE SEQUENCE</scope>
    <source>
        <strain evidence="2">And28</strain>
    </source>
</reference>
<evidence type="ECO:0000313" key="2">
    <source>
        <dbReference type="EMBL" id="KAF0853000.1"/>
    </source>
</evidence>
<feature type="compositionally biased region" description="Low complexity" evidence="1">
    <location>
        <begin position="241"/>
        <end position="258"/>
    </location>
</feature>
<dbReference type="AlphaFoldDB" id="A0A8K0AIV2"/>
<sequence length="272" mass="30776">MDRILLSNFAQAILDGLQRYQASRNVRRSRQTSEPQDRGVLLTTNETLQQWESTRRQLLILLDQAVLAKSRFSRAFPRKAKEFPPDAAQRYNLTWHPGWRDPEPYVPATDADPFRGACGVSSCLCDLFETPGPPYIYHPDHMDTNPDRMLCARCLHPKVEHKLATTADRRKLKEFSEEHVEKYAVPASVAVSITGDEEELESTRKEHPADVPMYVLKEFYTRHPQAAGAGEVFKSIAMIDSGSPSSSSQTRSKSSAMSDLWDDEANEAEGFF</sequence>
<protein>
    <submittedName>
        <fullName evidence="2">Type II secretion system (T2SS)-associated protein Gcp6</fullName>
    </submittedName>
</protein>
<evidence type="ECO:0000256" key="1">
    <source>
        <dbReference type="SAM" id="MobiDB-lite"/>
    </source>
</evidence>
<dbReference type="OrthoDB" id="10322761at2759"/>
<accession>A0A8K0AIV2</accession>
<proteinExistence type="predicted"/>
<dbReference type="Proteomes" id="UP000799049">
    <property type="component" value="Unassembled WGS sequence"/>
</dbReference>
<evidence type="ECO:0000313" key="3">
    <source>
        <dbReference type="Proteomes" id="UP000799049"/>
    </source>
</evidence>
<organism evidence="2 3">
    <name type="scientific">Andalucia godoyi</name>
    <name type="common">Flagellate</name>
    <dbReference type="NCBI Taxonomy" id="505711"/>
    <lineage>
        <taxon>Eukaryota</taxon>
        <taxon>Discoba</taxon>
        <taxon>Jakobida</taxon>
        <taxon>Andalucina</taxon>
        <taxon>Andaluciidae</taxon>
        <taxon>Andalucia</taxon>
    </lineage>
</organism>